<dbReference type="EMBL" id="AZGC01000010">
    <property type="protein sequence ID" value="KRL96263.1"/>
    <property type="molecule type" value="Genomic_DNA"/>
</dbReference>
<dbReference type="PATRIC" id="fig|1423742.4.peg.275"/>
<proteinExistence type="predicted"/>
<dbReference type="RefSeq" id="WP_056995258.1">
    <property type="nucleotide sequence ID" value="NZ_AZGC01000010.1"/>
</dbReference>
<keyword evidence="2" id="KW-1185">Reference proteome</keyword>
<dbReference type="Proteomes" id="UP000051084">
    <property type="component" value="Unassembled WGS sequence"/>
</dbReference>
<name>A0A0R1UT07_9LACO</name>
<gene>
    <name evidence="1" type="ORF">FC21_GL000260</name>
</gene>
<organism evidence="1 2">
    <name type="scientific">Limosilactobacillus equigenerosi DSM 18793 = JCM 14505</name>
    <dbReference type="NCBI Taxonomy" id="1423742"/>
    <lineage>
        <taxon>Bacteria</taxon>
        <taxon>Bacillati</taxon>
        <taxon>Bacillota</taxon>
        <taxon>Bacilli</taxon>
        <taxon>Lactobacillales</taxon>
        <taxon>Lactobacillaceae</taxon>
        <taxon>Limosilactobacillus</taxon>
    </lineage>
</organism>
<reference evidence="1 2" key="1">
    <citation type="journal article" date="2015" name="Genome Announc.">
        <title>Expanding the biotechnology potential of lactobacilli through comparative genomics of 213 strains and associated genera.</title>
        <authorList>
            <person name="Sun Z."/>
            <person name="Harris H.M."/>
            <person name="McCann A."/>
            <person name="Guo C."/>
            <person name="Argimon S."/>
            <person name="Zhang W."/>
            <person name="Yang X."/>
            <person name="Jeffery I.B."/>
            <person name="Cooney J.C."/>
            <person name="Kagawa T.F."/>
            <person name="Liu W."/>
            <person name="Song Y."/>
            <person name="Salvetti E."/>
            <person name="Wrobel A."/>
            <person name="Rasinkangas P."/>
            <person name="Parkhill J."/>
            <person name="Rea M.C."/>
            <person name="O'Sullivan O."/>
            <person name="Ritari J."/>
            <person name="Douillard F.P."/>
            <person name="Paul Ross R."/>
            <person name="Yang R."/>
            <person name="Briner A.E."/>
            <person name="Felis G.E."/>
            <person name="de Vos W.M."/>
            <person name="Barrangou R."/>
            <person name="Klaenhammer T.R."/>
            <person name="Caufield P.W."/>
            <person name="Cui Y."/>
            <person name="Zhang H."/>
            <person name="O'Toole P.W."/>
        </authorList>
    </citation>
    <scope>NUCLEOTIDE SEQUENCE [LARGE SCALE GENOMIC DNA]</scope>
    <source>
        <strain evidence="1 2">DSM 18793</strain>
    </source>
</reference>
<evidence type="ECO:0000313" key="1">
    <source>
        <dbReference type="EMBL" id="KRL96263.1"/>
    </source>
</evidence>
<dbReference type="InterPro" id="IPR045920">
    <property type="entry name" value="DUF6339"/>
</dbReference>
<accession>A0A0R1UT07</accession>
<dbReference type="Pfam" id="PF19866">
    <property type="entry name" value="DUF6339"/>
    <property type="match status" value="1"/>
</dbReference>
<protein>
    <submittedName>
        <fullName evidence="1">Uncharacterized protein</fullName>
    </submittedName>
</protein>
<dbReference type="AlphaFoldDB" id="A0A0R1UT07"/>
<sequence length="249" mass="29458">MKLKYITTDFADELSTNFDQYRQYYQLEKKEELINLFNENSFVSSIEAELPKLDFSEDVGESDTINAQRLYEALKHLTPHEAADERLWIYLFHVNYYDFLRYRVPKTRANDLETGKFNNSAVLFTGNNERKGRGKTINYLSRLWWAGYFACIDGNYDLLPLITKSDFSSNMILLFGGSRQFANNLTLSHGYLKAMKKFFDNYDHPNRNRNYYEEGMQYLSLRSSSEMLDMFDESEIETMVYEHLIDIYG</sequence>
<evidence type="ECO:0000313" key="2">
    <source>
        <dbReference type="Proteomes" id="UP000051084"/>
    </source>
</evidence>
<dbReference type="OrthoDB" id="86327at2"/>
<comment type="caution">
    <text evidence="1">The sequence shown here is derived from an EMBL/GenBank/DDBJ whole genome shotgun (WGS) entry which is preliminary data.</text>
</comment>
<dbReference type="STRING" id="417373.GCA_001570685_00695"/>